<proteinExistence type="predicted"/>
<protein>
    <recommendedName>
        <fullName evidence="3">Endonuclease/exonuclease/phosphatase domain-containing protein</fullName>
    </recommendedName>
</protein>
<dbReference type="InterPro" id="IPR036691">
    <property type="entry name" value="Endo/exonu/phosph_ase_sf"/>
</dbReference>
<dbReference type="Gene3D" id="3.60.10.10">
    <property type="entry name" value="Endonuclease/exonuclease/phosphatase"/>
    <property type="match status" value="1"/>
</dbReference>
<evidence type="ECO:0000313" key="2">
    <source>
        <dbReference type="Proteomes" id="UP001303046"/>
    </source>
</evidence>
<gene>
    <name evidence="1" type="primary">Necator_chrII.g5816</name>
    <name evidence="1" type="ORF">RB195_018023</name>
</gene>
<evidence type="ECO:0000313" key="1">
    <source>
        <dbReference type="EMBL" id="KAK6734581.1"/>
    </source>
</evidence>
<dbReference type="EMBL" id="JAVFWL010000002">
    <property type="protein sequence ID" value="KAK6734581.1"/>
    <property type="molecule type" value="Genomic_DNA"/>
</dbReference>
<comment type="caution">
    <text evidence="1">The sequence shown here is derived from an EMBL/GenBank/DDBJ whole genome shotgun (WGS) entry which is preliminary data.</text>
</comment>
<dbReference type="Proteomes" id="UP001303046">
    <property type="component" value="Unassembled WGS sequence"/>
</dbReference>
<organism evidence="1 2">
    <name type="scientific">Necator americanus</name>
    <name type="common">Human hookworm</name>
    <dbReference type="NCBI Taxonomy" id="51031"/>
    <lineage>
        <taxon>Eukaryota</taxon>
        <taxon>Metazoa</taxon>
        <taxon>Ecdysozoa</taxon>
        <taxon>Nematoda</taxon>
        <taxon>Chromadorea</taxon>
        <taxon>Rhabditida</taxon>
        <taxon>Rhabditina</taxon>
        <taxon>Rhabditomorpha</taxon>
        <taxon>Strongyloidea</taxon>
        <taxon>Ancylostomatidae</taxon>
        <taxon>Bunostominae</taxon>
        <taxon>Necator</taxon>
    </lineage>
</organism>
<keyword evidence="2" id="KW-1185">Reference proteome</keyword>
<reference evidence="1 2" key="1">
    <citation type="submission" date="2023-08" db="EMBL/GenBank/DDBJ databases">
        <title>A Necator americanus chromosomal reference genome.</title>
        <authorList>
            <person name="Ilik V."/>
            <person name="Petrzelkova K.J."/>
            <person name="Pardy F."/>
            <person name="Fuh T."/>
            <person name="Niatou-Singa F.S."/>
            <person name="Gouil Q."/>
            <person name="Baker L."/>
            <person name="Ritchie M.E."/>
            <person name="Jex A.R."/>
            <person name="Gazzola D."/>
            <person name="Li H."/>
            <person name="Toshio Fujiwara R."/>
            <person name="Zhan B."/>
            <person name="Aroian R.V."/>
            <person name="Pafco B."/>
            <person name="Schwarz E.M."/>
        </authorList>
    </citation>
    <scope>NUCLEOTIDE SEQUENCE [LARGE SCALE GENOMIC DNA]</scope>
    <source>
        <strain evidence="1 2">Aroian</strain>
        <tissue evidence="1">Whole animal</tissue>
    </source>
</reference>
<dbReference type="SUPFAM" id="SSF56219">
    <property type="entry name" value="DNase I-like"/>
    <property type="match status" value="1"/>
</dbReference>
<name>A0ABR1C9F6_NECAM</name>
<accession>A0ABR1C9F6</accession>
<evidence type="ECO:0008006" key="3">
    <source>
        <dbReference type="Google" id="ProtNLM"/>
    </source>
</evidence>
<sequence>MHDSPWRLANTRKVSTHAELHALLTGAEGIKFYVTALQETKNRSSDVRQMNAGALVIHGEMVTSRNVSGVGFVVHPFVIHPVDSHEIPSSRLAILSLRHLRQNPISIINCYLTASAADELELDAFMRSWRV</sequence>